<dbReference type="GO" id="GO:0020037">
    <property type="term" value="F:heme binding"/>
    <property type="evidence" value="ECO:0007669"/>
    <property type="project" value="InterPro"/>
</dbReference>
<dbReference type="InterPro" id="IPR036396">
    <property type="entry name" value="Cyt_P450_sf"/>
</dbReference>
<evidence type="ECO:0000313" key="9">
    <source>
        <dbReference type="EMBL" id="CUH52770.1"/>
    </source>
</evidence>
<dbReference type="PANTHER" id="PTHR46696">
    <property type="entry name" value="P450, PUTATIVE (EUROFUNG)-RELATED"/>
    <property type="match status" value="1"/>
</dbReference>
<dbReference type="STRING" id="321267.SHM7688_02217"/>
<name>A0A0P1FA55_9RHOB</name>
<evidence type="ECO:0000256" key="1">
    <source>
        <dbReference type="ARBA" id="ARBA00010617"/>
    </source>
</evidence>
<dbReference type="GO" id="GO:0004497">
    <property type="term" value="F:monooxygenase activity"/>
    <property type="evidence" value="ECO:0007669"/>
    <property type="project" value="UniProtKB-KW"/>
</dbReference>
<dbReference type="EC" id="1.14.15.12" evidence="9"/>
<dbReference type="Gene3D" id="1.10.630.10">
    <property type="entry name" value="Cytochrome P450"/>
    <property type="match status" value="1"/>
</dbReference>
<keyword evidence="6 8" id="KW-0503">Monooxygenase</keyword>
<dbReference type="OrthoDB" id="9801155at2"/>
<accession>A0A0P1FA55</accession>
<keyword evidence="2 8" id="KW-0349">Heme</keyword>
<evidence type="ECO:0000256" key="7">
    <source>
        <dbReference type="ARBA" id="ARBA00043906"/>
    </source>
</evidence>
<keyword evidence="3 8" id="KW-0479">Metal-binding</keyword>
<comment type="similarity">
    <text evidence="1 8">Belongs to the cytochrome P450 family.</text>
</comment>
<dbReference type="InterPro" id="IPR017972">
    <property type="entry name" value="Cyt_P450_CS"/>
</dbReference>
<evidence type="ECO:0000256" key="3">
    <source>
        <dbReference type="ARBA" id="ARBA00022723"/>
    </source>
</evidence>
<dbReference type="AlphaFoldDB" id="A0A0P1FA55"/>
<evidence type="ECO:0000313" key="10">
    <source>
        <dbReference type="Proteomes" id="UP000054823"/>
    </source>
</evidence>
<evidence type="ECO:0000256" key="5">
    <source>
        <dbReference type="ARBA" id="ARBA00023004"/>
    </source>
</evidence>
<dbReference type="PROSITE" id="PS00086">
    <property type="entry name" value="CYTOCHROME_P450"/>
    <property type="match status" value="1"/>
</dbReference>
<reference evidence="9 10" key="1">
    <citation type="submission" date="2015-09" db="EMBL/GenBank/DDBJ databases">
        <authorList>
            <consortium name="Swine Surveillance"/>
        </authorList>
    </citation>
    <scope>NUCLEOTIDE SEQUENCE [LARGE SCALE GENOMIC DNA]</scope>
    <source>
        <strain evidence="9 10">CECT 7688</strain>
    </source>
</reference>
<keyword evidence="10" id="KW-1185">Reference proteome</keyword>
<dbReference type="Proteomes" id="UP000054823">
    <property type="component" value="Unassembled WGS sequence"/>
</dbReference>
<dbReference type="GO" id="GO:0016705">
    <property type="term" value="F:oxidoreductase activity, acting on paired donors, with incorporation or reduction of molecular oxygen"/>
    <property type="evidence" value="ECO:0007669"/>
    <property type="project" value="InterPro"/>
</dbReference>
<dbReference type="EMBL" id="CYPW01000024">
    <property type="protein sequence ID" value="CUH52770.1"/>
    <property type="molecule type" value="Genomic_DNA"/>
</dbReference>
<dbReference type="GO" id="GO:0005506">
    <property type="term" value="F:iron ion binding"/>
    <property type="evidence" value="ECO:0007669"/>
    <property type="project" value="InterPro"/>
</dbReference>
<dbReference type="RefSeq" id="WP_058239976.1">
    <property type="nucleotide sequence ID" value="NZ_CYPW01000024.1"/>
</dbReference>
<dbReference type="InterPro" id="IPR001128">
    <property type="entry name" value="Cyt_P450"/>
</dbReference>
<protein>
    <submittedName>
        <fullName evidence="9">Biotin biosynthesis cytochrome P450</fullName>
        <ecNumber evidence="9">1.14.15.12</ecNumber>
    </submittedName>
</protein>
<dbReference type="CDD" id="cd20625">
    <property type="entry name" value="CYP164-like"/>
    <property type="match status" value="1"/>
</dbReference>
<keyword evidence="5 8" id="KW-0408">Iron</keyword>
<dbReference type="PANTHER" id="PTHR46696:SF1">
    <property type="entry name" value="CYTOCHROME P450 YJIB-RELATED"/>
    <property type="match status" value="1"/>
</dbReference>
<evidence type="ECO:0000256" key="2">
    <source>
        <dbReference type="ARBA" id="ARBA00022617"/>
    </source>
</evidence>
<dbReference type="SUPFAM" id="SSF48264">
    <property type="entry name" value="Cytochrome P450"/>
    <property type="match status" value="1"/>
</dbReference>
<dbReference type="InterPro" id="IPR002397">
    <property type="entry name" value="Cyt_P450_B"/>
</dbReference>
<sequence length="413" mass="47116">MTSIPNSHLSLDPHGAEFARDPYAIYEAMRALREPFYYDDIETWMLTRMADVEAVALNKTMLRNNEEYISEQARLAQQKALNFHDMPHHERFVQINLLESEGDTHARLRKVVFREFTPAMISRQRAAIQAYVDHLLDQLSDHEEIDFVGDFAAHVPGHIIGRVLGVPDEDCDQLRHWSEEVVRFFDPGRDDADKARAEQATKEFYEYLLTLLTEREKKPQEDLLSRLVEQRNAGNLSQDELISTAMLILMAGHGSTIDVLGSGMHALLRFPDQHVRLCEDPSLMKTAVQEMFRFESPLPFFHRFATEETEVGGKTFPAGTRFGLLYGAANRDPERFENADQFDVGRVPNRHMAFGGGAHFCLGNHLARLDMDVIFTTLNTRFSQIALADPSPEYKRGLSVRGPKALRVGWTRA</sequence>
<proteinExistence type="inferred from homology"/>
<keyword evidence="4 8" id="KW-0560">Oxidoreductase</keyword>
<comment type="function">
    <text evidence="7">Cytochromes P450 are a group of heme-thiolate monooxygenases. They oxidize a variety of structurally unrelated compounds, including steroids, fatty acids, and xenobiotics.</text>
</comment>
<dbReference type="Pfam" id="PF00067">
    <property type="entry name" value="p450"/>
    <property type="match status" value="1"/>
</dbReference>
<evidence type="ECO:0000256" key="6">
    <source>
        <dbReference type="ARBA" id="ARBA00023033"/>
    </source>
</evidence>
<dbReference type="FunFam" id="1.10.630.10:FF:000018">
    <property type="entry name" value="Cytochrome P450 monooxygenase"/>
    <property type="match status" value="1"/>
</dbReference>
<evidence type="ECO:0000256" key="4">
    <source>
        <dbReference type="ARBA" id="ARBA00023002"/>
    </source>
</evidence>
<evidence type="ECO:0000256" key="8">
    <source>
        <dbReference type="RuleBase" id="RU000461"/>
    </source>
</evidence>
<organism evidence="9 10">
    <name type="scientific">Shimia marina</name>
    <dbReference type="NCBI Taxonomy" id="321267"/>
    <lineage>
        <taxon>Bacteria</taxon>
        <taxon>Pseudomonadati</taxon>
        <taxon>Pseudomonadota</taxon>
        <taxon>Alphaproteobacteria</taxon>
        <taxon>Rhodobacterales</taxon>
        <taxon>Roseobacteraceae</taxon>
    </lineage>
</organism>
<dbReference type="PRINTS" id="PR00359">
    <property type="entry name" value="BP450"/>
</dbReference>
<gene>
    <name evidence="9" type="primary">bioI</name>
    <name evidence="9" type="ORF">SHM7688_02217</name>
</gene>